<reference evidence="4 5" key="1">
    <citation type="submission" date="2019-07" db="EMBL/GenBank/DDBJ databases">
        <title>Genomic Encyclopedia of Archaeal and Bacterial Type Strains, Phase II (KMG-II): from individual species to whole genera.</title>
        <authorList>
            <person name="Goeker M."/>
        </authorList>
    </citation>
    <scope>NUCLEOTIDE SEQUENCE [LARGE SCALE GENOMIC DNA]</scope>
    <source>
        <strain evidence="4 5">ATCC BAA-1854</strain>
    </source>
</reference>
<keyword evidence="5" id="KW-1185">Reference proteome</keyword>
<gene>
    <name evidence="4" type="ORF">JN11_00025</name>
</gene>
<dbReference type="Proteomes" id="UP000317010">
    <property type="component" value="Unassembled WGS sequence"/>
</dbReference>
<dbReference type="RefSeq" id="WP_144908443.1">
    <property type="nucleotide sequence ID" value="NZ_VLLI01000001.1"/>
</dbReference>
<protein>
    <submittedName>
        <fullName evidence="4">Thiosulfate/3-mercaptopyruvate sulfurtransferase</fullName>
    </submittedName>
</protein>
<dbReference type="InterPro" id="IPR001763">
    <property type="entry name" value="Rhodanese-like_dom"/>
</dbReference>
<dbReference type="Gene3D" id="3.40.250.10">
    <property type="entry name" value="Rhodanese-like domain"/>
    <property type="match status" value="2"/>
</dbReference>
<feature type="domain" description="Rhodanese" evidence="3">
    <location>
        <begin position="162"/>
        <end position="275"/>
    </location>
</feature>
<evidence type="ECO:0000313" key="4">
    <source>
        <dbReference type="EMBL" id="TWJ04317.1"/>
    </source>
</evidence>
<organism evidence="4 5">
    <name type="scientific">Mucilaginibacter frigoritolerans</name>
    <dbReference type="NCBI Taxonomy" id="652788"/>
    <lineage>
        <taxon>Bacteria</taxon>
        <taxon>Pseudomonadati</taxon>
        <taxon>Bacteroidota</taxon>
        <taxon>Sphingobacteriia</taxon>
        <taxon>Sphingobacteriales</taxon>
        <taxon>Sphingobacteriaceae</taxon>
        <taxon>Mucilaginibacter</taxon>
    </lineage>
</organism>
<dbReference type="OrthoDB" id="9770030at2"/>
<name>A0A562UG16_9SPHI</name>
<sequence>MSPIIEINDPAFNGPNTIVIDARGGQDSYQRYLSGHLKNAVYADLDKHLAAKVTDASIGGRHPLPPINDFAALLGNWGINPESHVIVYDDKSAAMSAARLWWMLKAIGHKNVRVLNGGLKAATDAGISLSTELYNPTPVKPYQVTGNYAGTVDIEEAGKVAQSNEKVVIDVRETPRYLGQTEPIDLIAGHIPGAINLPYISNMDASGKYLLPDALRKAYDEAINGIPYDQVIVHCGSGVTACHTLLGMAYAGIEGPKLYVGSWSEWSRRDLPIATNEL</sequence>
<dbReference type="EMBL" id="VLLI01000001">
    <property type="protein sequence ID" value="TWJ04317.1"/>
    <property type="molecule type" value="Genomic_DNA"/>
</dbReference>
<keyword evidence="1 4" id="KW-0808">Transferase</keyword>
<dbReference type="Pfam" id="PF00581">
    <property type="entry name" value="Rhodanese"/>
    <property type="match status" value="2"/>
</dbReference>
<comment type="caution">
    <text evidence="4">The sequence shown here is derived from an EMBL/GenBank/DDBJ whole genome shotgun (WGS) entry which is preliminary data.</text>
</comment>
<dbReference type="InterPro" id="IPR045078">
    <property type="entry name" value="TST/MPST-like"/>
</dbReference>
<evidence type="ECO:0000259" key="3">
    <source>
        <dbReference type="PROSITE" id="PS50206"/>
    </source>
</evidence>
<dbReference type="CDD" id="cd01449">
    <property type="entry name" value="TST_Repeat_2"/>
    <property type="match status" value="1"/>
</dbReference>
<dbReference type="PROSITE" id="PS50206">
    <property type="entry name" value="RHODANESE_3"/>
    <property type="match status" value="2"/>
</dbReference>
<dbReference type="CDD" id="cd01448">
    <property type="entry name" value="TST_Repeat_1"/>
    <property type="match status" value="1"/>
</dbReference>
<dbReference type="PANTHER" id="PTHR11364:SF27">
    <property type="entry name" value="SULFURTRANSFERASE"/>
    <property type="match status" value="1"/>
</dbReference>
<keyword evidence="4" id="KW-0670">Pyruvate</keyword>
<keyword evidence="2" id="KW-0677">Repeat</keyword>
<dbReference type="AlphaFoldDB" id="A0A562UG16"/>
<dbReference type="SUPFAM" id="SSF52821">
    <property type="entry name" value="Rhodanese/Cell cycle control phosphatase"/>
    <property type="match status" value="2"/>
</dbReference>
<dbReference type="SMART" id="SM00450">
    <property type="entry name" value="RHOD"/>
    <property type="match status" value="2"/>
</dbReference>
<feature type="domain" description="Rhodanese" evidence="3">
    <location>
        <begin position="13"/>
        <end position="131"/>
    </location>
</feature>
<dbReference type="GO" id="GO:0004792">
    <property type="term" value="F:thiosulfate-cyanide sulfurtransferase activity"/>
    <property type="evidence" value="ECO:0007669"/>
    <property type="project" value="TreeGrafter"/>
</dbReference>
<evidence type="ECO:0000313" key="5">
    <source>
        <dbReference type="Proteomes" id="UP000317010"/>
    </source>
</evidence>
<accession>A0A562UG16</accession>
<dbReference type="InterPro" id="IPR036873">
    <property type="entry name" value="Rhodanese-like_dom_sf"/>
</dbReference>
<evidence type="ECO:0000256" key="2">
    <source>
        <dbReference type="ARBA" id="ARBA00022737"/>
    </source>
</evidence>
<evidence type="ECO:0000256" key="1">
    <source>
        <dbReference type="ARBA" id="ARBA00022679"/>
    </source>
</evidence>
<dbReference type="PANTHER" id="PTHR11364">
    <property type="entry name" value="THIOSULFATE SULFERTANSFERASE"/>
    <property type="match status" value="1"/>
</dbReference>
<proteinExistence type="predicted"/>